<feature type="compositionally biased region" description="Basic and acidic residues" evidence="2">
    <location>
        <begin position="384"/>
        <end position="394"/>
    </location>
</feature>
<accession>A0A699GVD9</accession>
<comment type="caution">
    <text evidence="4">The sequence shown here is derived from an EMBL/GenBank/DDBJ whole genome shotgun (WGS) entry which is preliminary data.</text>
</comment>
<sequence>MFDEYFNPPQSVVSTFYVVAALKHVDPTGTPLSTSIKQDAPAASTLSTIPETQSPIISEVEPKNFKESLLESLWLDTMQEEIYEVKQYEFGGVLKNKARLEGNRYHREEGIDFEESRIPVACIEAIRIFIANTANKNMTIYQIDVNTAFLNGELREEVYASQPKGFVDRDNPTHVYKLKKALYGLKNLKFANNGTKDPIFGMPIPNVMLNDDIKDFAEDSKYLVKSKGFAPVKATGRGVNDDEVNSEETKEDEEPLVRTRPSGIAIGEEAYKESEEEGVDHSKKYKFFIQQCLKGSDKGSGVTLEVLDELTVRRLNKGDGVTPEVLYKPSYYSSSSSSNSKFLVEDVSIDEANGTKKADEAKKAETEKDIDEQMIEEHAIEKQAGEEEHGDGQRGNEQTGDAQVDVRMTKPLVEKPEATKVNSSLTLSSAEFTSQFLNDNPNVTVNDVLKDPVEPKVQLVVDVSDTQAKLTEQRPPLVDITVTLTPEVTRLEKKVYVMSSFNHPEVIDKSVKAHLKNVLPKDIPYFGKIKMEKVAKKSIPKYSSTLFDPTALVIYDLKDNLFKLENLPIQKKRRRVDQDQDPPTDADKESKKKKRKDLMHHLLRKTKINLLLLRKLDMTNPKGYKCAFDLSKPLPLQGHPGHLTNHVEFFFNSDFKFLKNGNKERRYATSITKTKAARYDFKFIEDMIPKLWSPIKVAYDKDA</sequence>
<evidence type="ECO:0000259" key="3">
    <source>
        <dbReference type="Pfam" id="PF07727"/>
    </source>
</evidence>
<proteinExistence type="predicted"/>
<evidence type="ECO:0000256" key="2">
    <source>
        <dbReference type="SAM" id="MobiDB-lite"/>
    </source>
</evidence>
<gene>
    <name evidence="4" type="ORF">Tci_215054</name>
</gene>
<name>A0A699GVD9_TANCI</name>
<dbReference type="EMBL" id="BKCJ010058058">
    <property type="protein sequence ID" value="GEW43078.1"/>
    <property type="molecule type" value="Genomic_DNA"/>
</dbReference>
<feature type="domain" description="Reverse transcriptase Ty1/copia-type" evidence="3">
    <location>
        <begin position="83"/>
        <end position="191"/>
    </location>
</feature>
<organism evidence="4">
    <name type="scientific">Tanacetum cinerariifolium</name>
    <name type="common">Dalmatian daisy</name>
    <name type="synonym">Chrysanthemum cinerariifolium</name>
    <dbReference type="NCBI Taxonomy" id="118510"/>
    <lineage>
        <taxon>Eukaryota</taxon>
        <taxon>Viridiplantae</taxon>
        <taxon>Streptophyta</taxon>
        <taxon>Embryophyta</taxon>
        <taxon>Tracheophyta</taxon>
        <taxon>Spermatophyta</taxon>
        <taxon>Magnoliopsida</taxon>
        <taxon>eudicotyledons</taxon>
        <taxon>Gunneridae</taxon>
        <taxon>Pentapetalae</taxon>
        <taxon>asterids</taxon>
        <taxon>campanulids</taxon>
        <taxon>Asterales</taxon>
        <taxon>Asteraceae</taxon>
        <taxon>Asteroideae</taxon>
        <taxon>Anthemideae</taxon>
        <taxon>Anthemidinae</taxon>
        <taxon>Tanacetum</taxon>
    </lineage>
</organism>
<dbReference type="AlphaFoldDB" id="A0A699GVD9"/>
<feature type="compositionally biased region" description="Acidic residues" evidence="2">
    <location>
        <begin position="241"/>
        <end position="254"/>
    </location>
</feature>
<feature type="region of interest" description="Disordered" evidence="2">
    <location>
        <begin position="384"/>
        <end position="403"/>
    </location>
</feature>
<feature type="region of interest" description="Disordered" evidence="2">
    <location>
        <begin position="573"/>
        <end position="598"/>
    </location>
</feature>
<evidence type="ECO:0000313" key="4">
    <source>
        <dbReference type="EMBL" id="GEW43078.1"/>
    </source>
</evidence>
<evidence type="ECO:0000256" key="1">
    <source>
        <dbReference type="SAM" id="Coils"/>
    </source>
</evidence>
<keyword evidence="1" id="KW-0175">Coiled coil</keyword>
<dbReference type="InterPro" id="IPR013103">
    <property type="entry name" value="RVT_2"/>
</dbReference>
<reference evidence="4" key="1">
    <citation type="journal article" date="2019" name="Sci. Rep.">
        <title>Draft genome of Tanacetum cinerariifolium, the natural source of mosquito coil.</title>
        <authorList>
            <person name="Yamashiro T."/>
            <person name="Shiraishi A."/>
            <person name="Satake H."/>
            <person name="Nakayama K."/>
        </authorList>
    </citation>
    <scope>NUCLEOTIDE SEQUENCE</scope>
</reference>
<feature type="region of interest" description="Disordered" evidence="2">
    <location>
        <begin position="236"/>
        <end position="257"/>
    </location>
</feature>
<protein>
    <recommendedName>
        <fullName evidence="3">Reverse transcriptase Ty1/copia-type domain-containing protein</fullName>
    </recommendedName>
</protein>
<dbReference type="Pfam" id="PF07727">
    <property type="entry name" value="RVT_2"/>
    <property type="match status" value="1"/>
</dbReference>
<feature type="coiled-coil region" evidence="1">
    <location>
        <begin position="349"/>
        <end position="376"/>
    </location>
</feature>